<protein>
    <submittedName>
        <fullName evidence="3">Tyrosine-type recombinase/integrase</fullName>
    </submittedName>
</protein>
<dbReference type="EMBL" id="JAQNDL010000002">
    <property type="protein sequence ID" value="MDC0719419.1"/>
    <property type="molecule type" value="Genomic_DNA"/>
</dbReference>
<dbReference type="SUPFAM" id="SSF56349">
    <property type="entry name" value="DNA breaking-rejoining enzymes"/>
    <property type="match status" value="1"/>
</dbReference>
<proteinExistence type="predicted"/>
<dbReference type="Gene3D" id="1.10.443.10">
    <property type="entry name" value="Intergrase catalytic core"/>
    <property type="match status" value="1"/>
</dbReference>
<keyword evidence="4" id="KW-1185">Reference proteome</keyword>
<dbReference type="InterPro" id="IPR013762">
    <property type="entry name" value="Integrase-like_cat_sf"/>
</dbReference>
<accession>A0ABT5E0P9</accession>
<dbReference type="InterPro" id="IPR002104">
    <property type="entry name" value="Integrase_catalytic"/>
</dbReference>
<gene>
    <name evidence="3" type="ORF">POL25_21110</name>
</gene>
<dbReference type="Pfam" id="PF00589">
    <property type="entry name" value="Phage_integrase"/>
    <property type="match status" value="1"/>
</dbReference>
<keyword evidence="1" id="KW-0233">DNA recombination</keyword>
<sequence>MVVVPRFGSSPRDIRLEPSECRRVLEALDVIERRRLRRNHKGELRQATRASATRLIRCLYLWARRPKELQYLTWAQVVDLDTDQPIARRIATKRGIRSLAVPMPVARILREQHRVVGHLSPLVFPSGVGKPLSTLWHVWHEALTIAELTAIPLYGLRHNAATHLIEAGFTSRQASEVLANSEEVFDKHYNHATVSPQAAKAGRRAGVIMARLGGLG</sequence>
<dbReference type="InterPro" id="IPR011010">
    <property type="entry name" value="DNA_brk_join_enz"/>
</dbReference>
<comment type="caution">
    <text evidence="3">The sequence shown here is derived from an EMBL/GenBank/DDBJ whole genome shotgun (WGS) entry which is preliminary data.</text>
</comment>
<dbReference type="PROSITE" id="PS51898">
    <property type="entry name" value="TYR_RECOMBINASE"/>
    <property type="match status" value="1"/>
</dbReference>
<evidence type="ECO:0000259" key="2">
    <source>
        <dbReference type="PROSITE" id="PS51898"/>
    </source>
</evidence>
<dbReference type="RefSeq" id="WP_272087931.1">
    <property type="nucleotide sequence ID" value="NZ_JAQNDL010000002.1"/>
</dbReference>
<feature type="domain" description="Tyr recombinase" evidence="2">
    <location>
        <begin position="11"/>
        <end position="202"/>
    </location>
</feature>
<evidence type="ECO:0000313" key="4">
    <source>
        <dbReference type="Proteomes" id="UP001221686"/>
    </source>
</evidence>
<reference evidence="3 4" key="1">
    <citation type="submission" date="2022-11" db="EMBL/GenBank/DDBJ databases">
        <title>Minimal conservation of predation-associated metabolite biosynthetic gene clusters underscores biosynthetic potential of Myxococcota including descriptions for ten novel species: Archangium lansinium sp. nov., Myxococcus landrumus sp. nov., Nannocystis bai.</title>
        <authorList>
            <person name="Ahearne A."/>
            <person name="Stevens C."/>
            <person name="Dowd S."/>
        </authorList>
    </citation>
    <scope>NUCLEOTIDE SEQUENCE [LARGE SCALE GENOMIC DNA]</scope>
    <source>
        <strain evidence="3 4">BB15-2</strain>
    </source>
</reference>
<evidence type="ECO:0000256" key="1">
    <source>
        <dbReference type="ARBA" id="ARBA00023172"/>
    </source>
</evidence>
<evidence type="ECO:0000313" key="3">
    <source>
        <dbReference type="EMBL" id="MDC0719419.1"/>
    </source>
</evidence>
<dbReference type="Proteomes" id="UP001221686">
    <property type="component" value="Unassembled WGS sequence"/>
</dbReference>
<organism evidence="3 4">
    <name type="scientific">Nannocystis bainbridge</name>
    <dbReference type="NCBI Taxonomy" id="2995303"/>
    <lineage>
        <taxon>Bacteria</taxon>
        <taxon>Pseudomonadati</taxon>
        <taxon>Myxococcota</taxon>
        <taxon>Polyangia</taxon>
        <taxon>Nannocystales</taxon>
        <taxon>Nannocystaceae</taxon>
        <taxon>Nannocystis</taxon>
    </lineage>
</organism>
<name>A0ABT5E0P9_9BACT</name>